<dbReference type="OrthoDB" id="9807879at2"/>
<reference evidence="6 7" key="1">
    <citation type="submission" date="2007-03" db="EMBL/GenBank/DDBJ databases">
        <title>Complete sequence of Desulfotomaculum reducens MI-1.</title>
        <authorList>
            <consortium name="US DOE Joint Genome Institute"/>
            <person name="Copeland A."/>
            <person name="Lucas S."/>
            <person name="Lapidus A."/>
            <person name="Barry K."/>
            <person name="Detter J.C."/>
            <person name="Glavina del Rio T."/>
            <person name="Hammon N."/>
            <person name="Israni S."/>
            <person name="Dalin E."/>
            <person name="Tice H."/>
            <person name="Pitluck S."/>
            <person name="Sims D."/>
            <person name="Brettin T."/>
            <person name="Bruce D."/>
            <person name="Han C."/>
            <person name="Tapia R."/>
            <person name="Schmutz J."/>
            <person name="Larimer F."/>
            <person name="Land M."/>
            <person name="Hauser L."/>
            <person name="Kyrpides N."/>
            <person name="Kim E."/>
            <person name="Tebo B.M."/>
            <person name="Richardson P."/>
        </authorList>
    </citation>
    <scope>NUCLEOTIDE SEQUENCE [LARGE SCALE GENOMIC DNA]</scope>
    <source>
        <strain evidence="6 7">MI-1</strain>
    </source>
</reference>
<evidence type="ECO:0000256" key="2">
    <source>
        <dbReference type="ARBA" id="ARBA00022723"/>
    </source>
</evidence>
<dbReference type="PROSITE" id="PS51379">
    <property type="entry name" value="4FE4S_FER_2"/>
    <property type="match status" value="2"/>
</dbReference>
<dbReference type="PANTHER" id="PTHR43687">
    <property type="entry name" value="ADENYLYLSULFATE REDUCTASE, BETA SUBUNIT"/>
    <property type="match status" value="1"/>
</dbReference>
<dbReference type="Proteomes" id="UP000001556">
    <property type="component" value="Chromosome"/>
</dbReference>
<dbReference type="KEGG" id="drm:Dred_0466"/>
<name>A4J1Q9_DESRM</name>
<dbReference type="InterPro" id="IPR017896">
    <property type="entry name" value="4Fe4S_Fe-S-bd"/>
</dbReference>
<keyword evidence="4" id="KW-0411">Iron-sulfur</keyword>
<dbReference type="GO" id="GO:0051539">
    <property type="term" value="F:4 iron, 4 sulfur cluster binding"/>
    <property type="evidence" value="ECO:0007669"/>
    <property type="project" value="UniProtKB-KW"/>
</dbReference>
<dbReference type="Pfam" id="PF13237">
    <property type="entry name" value="Fer4_10"/>
    <property type="match status" value="1"/>
</dbReference>
<evidence type="ECO:0000313" key="6">
    <source>
        <dbReference type="EMBL" id="ABO49012.1"/>
    </source>
</evidence>
<feature type="domain" description="4Fe-4S ferredoxin-type" evidence="5">
    <location>
        <begin position="2"/>
        <end position="31"/>
    </location>
</feature>
<dbReference type="InterPro" id="IPR050572">
    <property type="entry name" value="Fe-S_Ferredoxin"/>
</dbReference>
<accession>A4J1Q9</accession>
<evidence type="ECO:0000256" key="1">
    <source>
        <dbReference type="ARBA" id="ARBA00022485"/>
    </source>
</evidence>
<keyword evidence="2" id="KW-0479">Metal-binding</keyword>
<protein>
    <submittedName>
        <fullName evidence="6">4Fe-4S ferredoxin, iron-sulfur binding domain protein</fullName>
    </submittedName>
</protein>
<dbReference type="PROSITE" id="PS00198">
    <property type="entry name" value="4FE4S_FER_1"/>
    <property type="match status" value="2"/>
</dbReference>
<keyword evidence="7" id="KW-1185">Reference proteome</keyword>
<gene>
    <name evidence="6" type="ordered locus">Dred_0466</name>
</gene>
<evidence type="ECO:0000313" key="7">
    <source>
        <dbReference type="Proteomes" id="UP000001556"/>
    </source>
</evidence>
<sequence length="62" mass="6559">MYMVSINQDNCVGCAACVDACPAKILGMENDKCEITGDAAECLGCETCIGICPNECFSIMEL</sequence>
<evidence type="ECO:0000256" key="4">
    <source>
        <dbReference type="ARBA" id="ARBA00023014"/>
    </source>
</evidence>
<dbReference type="RefSeq" id="WP_011876849.1">
    <property type="nucleotide sequence ID" value="NC_009253.1"/>
</dbReference>
<dbReference type="SUPFAM" id="SSF54862">
    <property type="entry name" value="4Fe-4S ferredoxins"/>
    <property type="match status" value="1"/>
</dbReference>
<proteinExistence type="predicted"/>
<organism evidence="6 7">
    <name type="scientific">Desulforamulus reducens (strain ATCC BAA-1160 / DSM 100696 / MI-1)</name>
    <name type="common">Desulfotomaculum reducens</name>
    <dbReference type="NCBI Taxonomy" id="349161"/>
    <lineage>
        <taxon>Bacteria</taxon>
        <taxon>Bacillati</taxon>
        <taxon>Bacillota</taxon>
        <taxon>Clostridia</taxon>
        <taxon>Eubacteriales</taxon>
        <taxon>Peptococcaceae</taxon>
        <taxon>Desulforamulus</taxon>
    </lineage>
</organism>
<feature type="domain" description="4Fe-4S ferredoxin-type" evidence="5">
    <location>
        <begin position="33"/>
        <end position="62"/>
    </location>
</feature>
<evidence type="ECO:0000259" key="5">
    <source>
        <dbReference type="PROSITE" id="PS51379"/>
    </source>
</evidence>
<dbReference type="GO" id="GO:0046872">
    <property type="term" value="F:metal ion binding"/>
    <property type="evidence" value="ECO:0007669"/>
    <property type="project" value="UniProtKB-KW"/>
</dbReference>
<dbReference type="STRING" id="349161.Dred_0466"/>
<dbReference type="AlphaFoldDB" id="A4J1Q9"/>
<dbReference type="PANTHER" id="PTHR43687:SF1">
    <property type="entry name" value="FERREDOXIN III"/>
    <property type="match status" value="1"/>
</dbReference>
<dbReference type="Gene3D" id="3.30.70.20">
    <property type="match status" value="1"/>
</dbReference>
<keyword evidence="3" id="KW-0408">Iron</keyword>
<dbReference type="EMBL" id="CP000612">
    <property type="protein sequence ID" value="ABO49012.1"/>
    <property type="molecule type" value="Genomic_DNA"/>
</dbReference>
<keyword evidence="1" id="KW-0004">4Fe-4S</keyword>
<evidence type="ECO:0000256" key="3">
    <source>
        <dbReference type="ARBA" id="ARBA00023004"/>
    </source>
</evidence>
<dbReference type="InterPro" id="IPR017900">
    <property type="entry name" value="4Fe4S_Fe_S_CS"/>
</dbReference>
<dbReference type="HOGENOM" id="CLU_139698_5_5_9"/>
<dbReference type="eggNOG" id="COG1146">
    <property type="taxonomic scope" value="Bacteria"/>
</dbReference>